<organism evidence="3 4">
    <name type="scientific">Streptomyces wuyuanensis</name>
    <dbReference type="NCBI Taxonomy" id="1196353"/>
    <lineage>
        <taxon>Bacteria</taxon>
        <taxon>Bacillati</taxon>
        <taxon>Actinomycetota</taxon>
        <taxon>Actinomycetes</taxon>
        <taxon>Kitasatosporales</taxon>
        <taxon>Streptomycetaceae</taxon>
        <taxon>Streptomyces</taxon>
    </lineage>
</organism>
<dbReference type="InterPro" id="IPR027417">
    <property type="entry name" value="P-loop_NTPase"/>
</dbReference>
<dbReference type="STRING" id="1196353.SAMN05444921_10355"/>
<reference evidence="4" key="1">
    <citation type="submission" date="2016-10" db="EMBL/GenBank/DDBJ databases">
        <authorList>
            <person name="Varghese N."/>
            <person name="Submissions S."/>
        </authorList>
    </citation>
    <scope>NUCLEOTIDE SEQUENCE [LARGE SCALE GENOMIC DNA]</scope>
    <source>
        <strain evidence="4">CGMCC 4.7042</strain>
    </source>
</reference>
<dbReference type="OrthoDB" id="572586at2"/>
<evidence type="ECO:0000313" key="4">
    <source>
        <dbReference type="Proteomes" id="UP000199063"/>
    </source>
</evidence>
<keyword evidence="3" id="KW-0808">Transferase</keyword>
<dbReference type="Proteomes" id="UP000199063">
    <property type="component" value="Unassembled WGS sequence"/>
</dbReference>
<keyword evidence="4" id="KW-1185">Reference proteome</keyword>
<name>A0A1G9PTT0_9ACTN</name>
<proteinExistence type="predicted"/>
<gene>
    <name evidence="3" type="ORF">SAMN05444921_10355</name>
</gene>
<dbReference type="Pfam" id="PF00485">
    <property type="entry name" value="PRK"/>
    <property type="match status" value="1"/>
</dbReference>
<dbReference type="AlphaFoldDB" id="A0A1G9PTT0"/>
<feature type="domain" description="Phosphoribulokinase/uridine kinase" evidence="2">
    <location>
        <begin position="48"/>
        <end position="211"/>
    </location>
</feature>
<keyword evidence="3" id="KW-0418">Kinase</keyword>
<evidence type="ECO:0000256" key="1">
    <source>
        <dbReference type="SAM" id="MobiDB-lite"/>
    </source>
</evidence>
<dbReference type="Gene3D" id="3.40.50.300">
    <property type="entry name" value="P-loop containing nucleotide triphosphate hydrolases"/>
    <property type="match status" value="1"/>
</dbReference>
<dbReference type="GO" id="GO:0016301">
    <property type="term" value="F:kinase activity"/>
    <property type="evidence" value="ECO:0007669"/>
    <property type="project" value="UniProtKB-KW"/>
</dbReference>
<dbReference type="InterPro" id="IPR006083">
    <property type="entry name" value="PRK/URK"/>
</dbReference>
<dbReference type="EMBL" id="FNHI01000003">
    <property type="protein sequence ID" value="SDM02063.1"/>
    <property type="molecule type" value="Genomic_DNA"/>
</dbReference>
<sequence>MTKPHAPVHLSASTWQQPCPAPASPEREALVARIAERVLAIGDGRLLVGIDGFTASGKTGFGHELGARIGAAGRPVLRATLDDFKRPWKDRNLYDRESGEGYYRNAYDYDAARRLLLDPCRTEGAESCALCGIDPLTQKDHSATKTPLTDDTVLIVDGVFAFRPVIDAYWDFRIWLDIDAGLSVARGAARDGNWAGSEAEAIHRDRYLAAMRLHVEEADPLPRMDAIIDNTDFARPRLLGPDGRPQRPAPSE</sequence>
<feature type="region of interest" description="Disordered" evidence="1">
    <location>
        <begin position="1"/>
        <end position="23"/>
    </location>
</feature>
<dbReference type="SUPFAM" id="SSF52540">
    <property type="entry name" value="P-loop containing nucleoside triphosphate hydrolases"/>
    <property type="match status" value="1"/>
</dbReference>
<evidence type="ECO:0000313" key="3">
    <source>
        <dbReference type="EMBL" id="SDM02063.1"/>
    </source>
</evidence>
<accession>A0A1G9PTT0</accession>
<evidence type="ECO:0000259" key="2">
    <source>
        <dbReference type="Pfam" id="PF00485"/>
    </source>
</evidence>
<dbReference type="GeneID" id="40828493"/>
<protein>
    <submittedName>
        <fullName evidence="3">Uridine kinase</fullName>
    </submittedName>
</protein>
<dbReference type="GO" id="GO:0005524">
    <property type="term" value="F:ATP binding"/>
    <property type="evidence" value="ECO:0007669"/>
    <property type="project" value="InterPro"/>
</dbReference>
<dbReference type="RefSeq" id="WP_093652750.1">
    <property type="nucleotide sequence ID" value="NZ_FNHI01000003.1"/>
</dbReference>